<evidence type="ECO:0000256" key="7">
    <source>
        <dbReference type="ARBA" id="ARBA00049556"/>
    </source>
</evidence>
<dbReference type="Pfam" id="PF00725">
    <property type="entry name" value="3HCDH"/>
    <property type="match status" value="1"/>
</dbReference>
<accession>A0A1M5D624</accession>
<evidence type="ECO:0000256" key="8">
    <source>
        <dbReference type="SAM" id="MobiDB-lite"/>
    </source>
</evidence>
<protein>
    <submittedName>
        <fullName evidence="11">3-hydroxyacyl-CoA dehydrogenase</fullName>
    </submittedName>
</protein>
<dbReference type="SUPFAM" id="SSF52096">
    <property type="entry name" value="ClpP/crotonase"/>
    <property type="match status" value="1"/>
</dbReference>
<sequence length="790" mass="88957">MAQSTYAIQKVAVLGSGTMGSQIAAHCVNAGLQVWLLDLKDEEEDDPNSRVKESIKKLGEMKPSPLGDPGDARHIRPGNFSDDLDVIGEVDWVCEAIIEKMDIKKQMMSDIQEVRGEKTIVTSNTSGLPISDISADCSDEFRSHFLGTHFFNPPRYMKLLEVIPTEATAEEVTDYMAAFCEKTLGKGVVRCKDTPNFIANRIGIFSMASMMPYFFDGDFRAEEIDFLTGTLTGYSKAATFRTADMAGLDIIHHVSNNLYPSIPDDERREVFQLPEGFNRMIEQEKFGNKAGEGFYKKVRTDSGREYKVIDPDTQDYESQIDPEFESATQAKKKFETPGERLKFLVEQDDEAGRFLWDIHCDLLLYAAHRVPGITDSVESIDRAMKWGFNWELGPFERWDAIGVRESVERMREEGREVPEPVLEMLESGREQFYDPDQRTVYNLATGKVEAWTPPAAGAIRVAELQSEGKEVFGNDSAGLYDLGDGVALFEFRTKKQTLGFELVRSLDESCKIVNEQFDALVISHDNDNFTYGANLMEAIQTWQQGDKDRVAEAAENFQRVAVGLRYQPFPVVVAPFGRSLGGGVEFILHADKVVAHYELYAGLVEVGVGLIPAGGGTKEMLRRVMQQVMDDEQVDPLPNIKEVFKTIGMAEVSDGAPKARKYRYLRDSDSVIMNRDLLIANARAEALRMVKAGYHPPQKPEIRVLGKKALSALRLMLYIMHEANYITDYDKVVADKVAWVMSGGDLSEPQKVPEEYLLRLEREAFLELLEDERTQARIEHMLKKGKPLRN</sequence>
<gene>
    <name evidence="11" type="ORF">SAMN05443144_11111</name>
</gene>
<organism evidence="11 12">
    <name type="scientific">Fodinibius roseus</name>
    <dbReference type="NCBI Taxonomy" id="1194090"/>
    <lineage>
        <taxon>Bacteria</taxon>
        <taxon>Pseudomonadati</taxon>
        <taxon>Balneolota</taxon>
        <taxon>Balneolia</taxon>
        <taxon>Balneolales</taxon>
        <taxon>Balneolaceae</taxon>
        <taxon>Fodinibius</taxon>
    </lineage>
</organism>
<evidence type="ECO:0000259" key="9">
    <source>
        <dbReference type="Pfam" id="PF00725"/>
    </source>
</evidence>
<dbReference type="InterPro" id="IPR008927">
    <property type="entry name" value="6-PGluconate_DH-like_C_sf"/>
</dbReference>
<dbReference type="PANTHER" id="PTHR48075">
    <property type="entry name" value="3-HYDROXYACYL-COA DEHYDROGENASE FAMILY PROTEIN"/>
    <property type="match status" value="1"/>
</dbReference>
<dbReference type="SUPFAM" id="SSF51735">
    <property type="entry name" value="NAD(P)-binding Rossmann-fold domains"/>
    <property type="match status" value="1"/>
</dbReference>
<keyword evidence="5" id="KW-0520">NAD</keyword>
<proteinExistence type="predicted"/>
<dbReference type="GO" id="GO:0070403">
    <property type="term" value="F:NAD+ binding"/>
    <property type="evidence" value="ECO:0007669"/>
    <property type="project" value="InterPro"/>
</dbReference>
<evidence type="ECO:0000256" key="6">
    <source>
        <dbReference type="ARBA" id="ARBA00023098"/>
    </source>
</evidence>
<keyword evidence="4" id="KW-0560">Oxidoreductase</keyword>
<feature type="region of interest" description="Disordered" evidence="8">
    <location>
        <begin position="57"/>
        <end position="78"/>
    </location>
</feature>
<feature type="domain" description="3-hydroxyacyl-CoA dehydrogenase NAD binding" evidence="10">
    <location>
        <begin position="10"/>
        <end position="194"/>
    </location>
</feature>
<keyword evidence="3" id="KW-0442">Lipid degradation</keyword>
<dbReference type="InterPro" id="IPR029045">
    <property type="entry name" value="ClpP/crotonase-like_dom_sf"/>
</dbReference>
<keyword evidence="12" id="KW-1185">Reference proteome</keyword>
<dbReference type="InterPro" id="IPR001753">
    <property type="entry name" value="Enoyl-CoA_hydra/iso"/>
</dbReference>
<dbReference type="PANTHER" id="PTHR48075:SF7">
    <property type="entry name" value="3-HYDROXYACYL-COA DEHYDROGENASE-RELATED"/>
    <property type="match status" value="1"/>
</dbReference>
<dbReference type="EMBL" id="FQUS01000011">
    <property type="protein sequence ID" value="SHF62523.1"/>
    <property type="molecule type" value="Genomic_DNA"/>
</dbReference>
<evidence type="ECO:0000256" key="4">
    <source>
        <dbReference type="ARBA" id="ARBA00023002"/>
    </source>
</evidence>
<feature type="domain" description="3-hydroxyacyl-CoA dehydrogenase C-terminal" evidence="9">
    <location>
        <begin position="197"/>
        <end position="296"/>
    </location>
</feature>
<dbReference type="STRING" id="1194090.SAMN05443144_11111"/>
<dbReference type="Gene3D" id="1.10.1040.50">
    <property type="match status" value="1"/>
</dbReference>
<name>A0A1M5D624_9BACT</name>
<reference evidence="11 12" key="1">
    <citation type="submission" date="2016-11" db="EMBL/GenBank/DDBJ databases">
        <authorList>
            <person name="Jaros S."/>
            <person name="Januszkiewicz K."/>
            <person name="Wedrychowicz H."/>
        </authorList>
    </citation>
    <scope>NUCLEOTIDE SEQUENCE [LARGE SCALE GENOMIC DNA]</scope>
    <source>
        <strain evidence="11 12">DSM 21986</strain>
    </source>
</reference>
<dbReference type="Gene3D" id="3.90.226.10">
    <property type="entry name" value="2-enoyl-CoA Hydratase, Chain A, domain 1"/>
    <property type="match status" value="1"/>
</dbReference>
<dbReference type="SUPFAM" id="SSF48179">
    <property type="entry name" value="6-phosphogluconate dehydrogenase C-terminal domain-like"/>
    <property type="match status" value="2"/>
</dbReference>
<evidence type="ECO:0000256" key="5">
    <source>
        <dbReference type="ARBA" id="ARBA00023027"/>
    </source>
</evidence>
<evidence type="ECO:0000256" key="2">
    <source>
        <dbReference type="ARBA" id="ARBA00022832"/>
    </source>
</evidence>
<dbReference type="RefSeq" id="WP_073063903.1">
    <property type="nucleotide sequence ID" value="NZ_FQUS01000011.1"/>
</dbReference>
<dbReference type="Pfam" id="PF00378">
    <property type="entry name" value="ECH_1"/>
    <property type="match status" value="1"/>
</dbReference>
<dbReference type="InterPro" id="IPR006108">
    <property type="entry name" value="3HC_DH_C"/>
</dbReference>
<dbReference type="Gene3D" id="3.40.50.720">
    <property type="entry name" value="NAD(P)-binding Rossmann-like Domain"/>
    <property type="match status" value="1"/>
</dbReference>
<evidence type="ECO:0000256" key="1">
    <source>
        <dbReference type="ARBA" id="ARBA00005005"/>
    </source>
</evidence>
<comment type="catalytic activity">
    <reaction evidence="7">
        <text>a (3S)-3-hydroxyacyl-CoA + NAD(+) = a 3-oxoacyl-CoA + NADH + H(+)</text>
        <dbReference type="Rhea" id="RHEA:22432"/>
        <dbReference type="ChEBI" id="CHEBI:15378"/>
        <dbReference type="ChEBI" id="CHEBI:57318"/>
        <dbReference type="ChEBI" id="CHEBI:57540"/>
        <dbReference type="ChEBI" id="CHEBI:57945"/>
        <dbReference type="ChEBI" id="CHEBI:90726"/>
        <dbReference type="EC" id="1.1.1.35"/>
    </reaction>
</comment>
<dbReference type="InterPro" id="IPR036291">
    <property type="entry name" value="NAD(P)-bd_dom_sf"/>
</dbReference>
<evidence type="ECO:0000256" key="3">
    <source>
        <dbReference type="ARBA" id="ARBA00022963"/>
    </source>
</evidence>
<evidence type="ECO:0000313" key="12">
    <source>
        <dbReference type="Proteomes" id="UP000184041"/>
    </source>
</evidence>
<dbReference type="AlphaFoldDB" id="A0A1M5D624"/>
<dbReference type="Pfam" id="PF02737">
    <property type="entry name" value="3HCDH_N"/>
    <property type="match status" value="1"/>
</dbReference>
<keyword evidence="6" id="KW-0443">Lipid metabolism</keyword>
<dbReference type="GO" id="GO:0003857">
    <property type="term" value="F:(3S)-3-hydroxyacyl-CoA dehydrogenase (NAD+) activity"/>
    <property type="evidence" value="ECO:0007669"/>
    <property type="project" value="UniProtKB-EC"/>
</dbReference>
<dbReference type="CDD" id="cd06558">
    <property type="entry name" value="crotonase-like"/>
    <property type="match status" value="1"/>
</dbReference>
<evidence type="ECO:0000313" key="11">
    <source>
        <dbReference type="EMBL" id="SHF62523.1"/>
    </source>
</evidence>
<comment type="pathway">
    <text evidence="1">Lipid metabolism; fatty acid beta-oxidation.</text>
</comment>
<dbReference type="InterPro" id="IPR006176">
    <property type="entry name" value="3-OHacyl-CoA_DH_NAD-bd"/>
</dbReference>
<dbReference type="GO" id="GO:0006635">
    <property type="term" value="P:fatty acid beta-oxidation"/>
    <property type="evidence" value="ECO:0007669"/>
    <property type="project" value="UniProtKB-UniPathway"/>
</dbReference>
<dbReference type="Proteomes" id="UP000184041">
    <property type="component" value="Unassembled WGS sequence"/>
</dbReference>
<dbReference type="UniPathway" id="UPA00659"/>
<evidence type="ECO:0000259" key="10">
    <source>
        <dbReference type="Pfam" id="PF02737"/>
    </source>
</evidence>
<keyword evidence="2" id="KW-0276">Fatty acid metabolism</keyword>
<dbReference type="OrthoDB" id="9771883at2"/>